<evidence type="ECO:0008006" key="3">
    <source>
        <dbReference type="Google" id="ProtNLM"/>
    </source>
</evidence>
<evidence type="ECO:0000313" key="2">
    <source>
        <dbReference type="Proteomes" id="UP000484255"/>
    </source>
</evidence>
<name>A0A7C9PHJ4_9BURK</name>
<evidence type="ECO:0000313" key="1">
    <source>
        <dbReference type="EMBL" id="NDY91390.1"/>
    </source>
</evidence>
<organism evidence="1 2">
    <name type="scientific">Ideonella livida</name>
    <dbReference type="NCBI Taxonomy" id="2707176"/>
    <lineage>
        <taxon>Bacteria</taxon>
        <taxon>Pseudomonadati</taxon>
        <taxon>Pseudomonadota</taxon>
        <taxon>Betaproteobacteria</taxon>
        <taxon>Burkholderiales</taxon>
        <taxon>Sphaerotilaceae</taxon>
        <taxon>Ideonella</taxon>
    </lineage>
</organism>
<sequence>MTPPPLPCVIDVEASGFGRGSYPIEVGVVLEDGQAWCSLVRPAPDWTHWDEQAERLHGLSRPLLSRHGRPAREVALALNHHLRGRAVHTDAWAHDYPWLARLFDEAGLLPAFRLHHLHALFTPEQAAGWDDAVAQARVALGPMRHRASNDARVLQHAAALLLGLTPVVPRGAALSRRRDD</sequence>
<dbReference type="EMBL" id="JAAGOH010000009">
    <property type="protein sequence ID" value="NDY91390.1"/>
    <property type="molecule type" value="Genomic_DNA"/>
</dbReference>
<reference evidence="1 2" key="1">
    <citation type="submission" date="2020-02" db="EMBL/GenBank/DDBJ databases">
        <title>Ideonella bacterium strain TBM-1.</title>
        <authorList>
            <person name="Chen W.-M."/>
        </authorList>
    </citation>
    <scope>NUCLEOTIDE SEQUENCE [LARGE SCALE GENOMIC DNA]</scope>
    <source>
        <strain evidence="1 2">TBM-1</strain>
    </source>
</reference>
<proteinExistence type="predicted"/>
<comment type="caution">
    <text evidence="1">The sequence shown here is derived from an EMBL/GenBank/DDBJ whole genome shotgun (WGS) entry which is preliminary data.</text>
</comment>
<dbReference type="SUPFAM" id="SSF53098">
    <property type="entry name" value="Ribonuclease H-like"/>
    <property type="match status" value="1"/>
</dbReference>
<accession>A0A7C9PHJ4</accession>
<keyword evidence="2" id="KW-1185">Reference proteome</keyword>
<dbReference type="GO" id="GO:0003676">
    <property type="term" value="F:nucleic acid binding"/>
    <property type="evidence" value="ECO:0007669"/>
    <property type="project" value="InterPro"/>
</dbReference>
<dbReference type="AlphaFoldDB" id="A0A7C9PHJ4"/>
<dbReference type="Proteomes" id="UP000484255">
    <property type="component" value="Unassembled WGS sequence"/>
</dbReference>
<dbReference type="InterPro" id="IPR012337">
    <property type="entry name" value="RNaseH-like_sf"/>
</dbReference>
<dbReference type="Gene3D" id="3.30.420.10">
    <property type="entry name" value="Ribonuclease H-like superfamily/Ribonuclease H"/>
    <property type="match status" value="1"/>
</dbReference>
<gene>
    <name evidence="1" type="ORF">G3A44_09320</name>
</gene>
<protein>
    <recommendedName>
        <fullName evidence="3">Exonuclease domain-containing protein</fullName>
    </recommendedName>
</protein>
<dbReference type="InterPro" id="IPR036397">
    <property type="entry name" value="RNaseH_sf"/>
</dbReference>